<gene>
    <name evidence="3" type="ORF">CO137_00880</name>
</gene>
<keyword evidence="1" id="KW-0812">Transmembrane</keyword>
<keyword evidence="1" id="KW-0472">Membrane</keyword>
<dbReference type="EMBL" id="PFVJ01000021">
    <property type="protein sequence ID" value="PJA90173.1"/>
    <property type="molecule type" value="Genomic_DNA"/>
</dbReference>
<proteinExistence type="predicted"/>
<dbReference type="InterPro" id="IPR024402">
    <property type="entry name" value="DUF2726"/>
</dbReference>
<dbReference type="Gene3D" id="3.40.960.10">
    <property type="entry name" value="VSR Endonuclease"/>
    <property type="match status" value="1"/>
</dbReference>
<feature type="transmembrane region" description="Helical" evidence="1">
    <location>
        <begin position="6"/>
        <end position="25"/>
    </location>
</feature>
<keyword evidence="1" id="KW-1133">Transmembrane helix</keyword>
<evidence type="ECO:0000313" key="4">
    <source>
        <dbReference type="Proteomes" id="UP000230843"/>
    </source>
</evidence>
<feature type="domain" description="DUF2726" evidence="2">
    <location>
        <begin position="62"/>
        <end position="179"/>
    </location>
</feature>
<accession>A0A2M7Z7M0</accession>
<evidence type="ECO:0000256" key="1">
    <source>
        <dbReference type="SAM" id="Phobius"/>
    </source>
</evidence>
<sequence>MDTAFSLLIKLVLIIIFFSFLNSILSSVSKKKKHGSFFGIKNILSNITDTKNDFQYERKSFLLSIPERRFFEKLQEIIPEGYVVFPQVLLSSIVYASSLKKDFWAHQNKINRKTVDFVIFEKEYLKPVIVIEYDGKSHEREDRQARDRFVDKVLEVSKIEIIHIKHRQNINFEEIEDKIKGLLVADKKV</sequence>
<reference evidence="4" key="1">
    <citation type="submission" date="2017-09" db="EMBL/GenBank/DDBJ databases">
        <title>Depth-based differentiation of microbial function through sediment-hosted aquifers and enrichment of novel symbionts in the deep terrestrial subsurface.</title>
        <authorList>
            <person name="Probst A.J."/>
            <person name="Ladd B."/>
            <person name="Jarett J.K."/>
            <person name="Geller-Mcgrath D.E."/>
            <person name="Sieber C.M.K."/>
            <person name="Emerson J.B."/>
            <person name="Anantharaman K."/>
            <person name="Thomas B.C."/>
            <person name="Malmstrom R."/>
            <person name="Stieglmeier M."/>
            <person name="Klingl A."/>
            <person name="Woyke T."/>
            <person name="Ryan C.M."/>
            <person name="Banfield J.F."/>
        </authorList>
    </citation>
    <scope>NUCLEOTIDE SEQUENCE [LARGE SCALE GENOMIC DNA]</scope>
</reference>
<dbReference type="Proteomes" id="UP000230843">
    <property type="component" value="Unassembled WGS sequence"/>
</dbReference>
<dbReference type="AlphaFoldDB" id="A0A2M7Z7M0"/>
<name>A0A2M7Z7M0_9BACT</name>
<protein>
    <recommendedName>
        <fullName evidence="2">DUF2726 domain-containing protein</fullName>
    </recommendedName>
</protein>
<comment type="caution">
    <text evidence="3">The sequence shown here is derived from an EMBL/GenBank/DDBJ whole genome shotgun (WGS) entry which is preliminary data.</text>
</comment>
<evidence type="ECO:0000259" key="2">
    <source>
        <dbReference type="Pfam" id="PF10881"/>
    </source>
</evidence>
<organism evidence="3 4">
    <name type="scientific">Candidatus Magasanikbacteria bacterium CG_4_9_14_3_um_filter_32_9</name>
    <dbReference type="NCBI Taxonomy" id="1974644"/>
    <lineage>
        <taxon>Bacteria</taxon>
        <taxon>Candidatus Magasanikiibacteriota</taxon>
    </lineage>
</organism>
<dbReference type="Pfam" id="PF10881">
    <property type="entry name" value="DUF2726"/>
    <property type="match status" value="1"/>
</dbReference>
<evidence type="ECO:0000313" key="3">
    <source>
        <dbReference type="EMBL" id="PJA90173.1"/>
    </source>
</evidence>